<dbReference type="AlphaFoldDB" id="A0A0E3ZRR2"/>
<gene>
    <name evidence="4" type="ORF">SD10_01630</name>
</gene>
<protein>
    <submittedName>
        <fullName evidence="4">Uncharacterized protein</fullName>
    </submittedName>
</protein>
<feature type="transmembrane region" description="Helical" evidence="3">
    <location>
        <begin position="120"/>
        <end position="143"/>
    </location>
</feature>
<keyword evidence="1" id="KW-0680">Restriction system</keyword>
<dbReference type="KEGG" id="srd:SD10_01630"/>
<dbReference type="EMBL" id="CP010429">
    <property type="protein sequence ID" value="AKD53794.1"/>
    <property type="molecule type" value="Genomic_DNA"/>
</dbReference>
<dbReference type="GO" id="GO:0009307">
    <property type="term" value="P:DNA restriction-modification system"/>
    <property type="evidence" value="ECO:0007669"/>
    <property type="project" value="UniProtKB-KW"/>
</dbReference>
<accession>A0A0E3ZRR2</accession>
<dbReference type="Proteomes" id="UP000033054">
    <property type="component" value="Chromosome"/>
</dbReference>
<proteinExistence type="predicted"/>
<dbReference type="InterPro" id="IPR044946">
    <property type="entry name" value="Restrct_endonuc_typeI_TRD_sf"/>
</dbReference>
<name>A0A0E3ZRR2_9BACT</name>
<keyword evidence="2" id="KW-0238">DNA-binding</keyword>
<dbReference type="PATRIC" id="fig|1379870.5.peg.357"/>
<dbReference type="STRING" id="1379870.SD10_01630"/>
<keyword evidence="5" id="KW-1185">Reference proteome</keyword>
<dbReference type="GO" id="GO:0003677">
    <property type="term" value="F:DNA binding"/>
    <property type="evidence" value="ECO:0007669"/>
    <property type="project" value="UniProtKB-KW"/>
</dbReference>
<dbReference type="SUPFAM" id="SSF116734">
    <property type="entry name" value="DNA methylase specificity domain"/>
    <property type="match status" value="1"/>
</dbReference>
<dbReference type="RefSeq" id="WP_046375385.1">
    <property type="nucleotide sequence ID" value="NZ_CP010429.1"/>
</dbReference>
<keyword evidence="3" id="KW-0812">Transmembrane</keyword>
<dbReference type="HOGENOM" id="CLU_959450_0_0_10"/>
<reference evidence="4 5" key="1">
    <citation type="journal article" date="2014" name="Curr. Microbiol.">
        <title>Spirosoma radiotolerans sp. nov., a gamma-radiation-resistant bacterium isolated from gamma ray-irradiated soil.</title>
        <authorList>
            <person name="Lee J.J."/>
            <person name="Srinivasan S."/>
            <person name="Lim S."/>
            <person name="Joe M."/>
            <person name="Im S."/>
            <person name="Bae S.I."/>
            <person name="Park K.R."/>
            <person name="Han J.H."/>
            <person name="Park S.H."/>
            <person name="Joo B.M."/>
            <person name="Park S.J."/>
            <person name="Kim M.K."/>
        </authorList>
    </citation>
    <scope>NUCLEOTIDE SEQUENCE [LARGE SCALE GENOMIC DNA]</scope>
    <source>
        <strain evidence="4 5">DG5A</strain>
    </source>
</reference>
<evidence type="ECO:0000256" key="3">
    <source>
        <dbReference type="SAM" id="Phobius"/>
    </source>
</evidence>
<keyword evidence="3" id="KW-0472">Membrane</keyword>
<evidence type="ECO:0000313" key="4">
    <source>
        <dbReference type="EMBL" id="AKD53794.1"/>
    </source>
</evidence>
<keyword evidence="3" id="KW-1133">Transmembrane helix</keyword>
<evidence type="ECO:0000256" key="1">
    <source>
        <dbReference type="ARBA" id="ARBA00022747"/>
    </source>
</evidence>
<dbReference type="OrthoDB" id="5465337at2"/>
<evidence type="ECO:0000313" key="5">
    <source>
        <dbReference type="Proteomes" id="UP000033054"/>
    </source>
</evidence>
<sequence>MKYKNITVRNLSKLDEEFNLSAEFNVSVDEKEKKYLSALGSKYKGQKTRSFHEVAELSKPRVIERGALCYQSSPNGLINLYIAKENKENKGGIQIITLKDSRITASYLVWYISQTYVQEYLSLFALGAVFSYIPISAFNKLIIPIPKSQLLNVVNESVDEVRISINNNPLRHLISLYYQEFTENFKRGNYMSAAIMAGAVGESIVYMYLLEKEVPESLLQRKTFGNLLEFIQIMKSEETEGFPLNHFMELQKLRNKAVHPGIAKDNVQPEAELEKPDFACLDNIVRYFGL</sequence>
<evidence type="ECO:0000256" key="2">
    <source>
        <dbReference type="ARBA" id="ARBA00023125"/>
    </source>
</evidence>
<dbReference type="Gene3D" id="3.90.220.20">
    <property type="entry name" value="DNA methylase specificity domains"/>
    <property type="match status" value="1"/>
</dbReference>
<organism evidence="4 5">
    <name type="scientific">Spirosoma radiotolerans</name>
    <dbReference type="NCBI Taxonomy" id="1379870"/>
    <lineage>
        <taxon>Bacteria</taxon>
        <taxon>Pseudomonadati</taxon>
        <taxon>Bacteroidota</taxon>
        <taxon>Cytophagia</taxon>
        <taxon>Cytophagales</taxon>
        <taxon>Cytophagaceae</taxon>
        <taxon>Spirosoma</taxon>
    </lineage>
</organism>